<protein>
    <submittedName>
        <fullName evidence="1">Uncharacterized protein</fullName>
    </submittedName>
</protein>
<dbReference type="Proteomes" id="UP000252995">
    <property type="component" value="Unassembled WGS sequence"/>
</dbReference>
<dbReference type="EMBL" id="QNRO01000007">
    <property type="protein sequence ID" value="RBP30727.1"/>
    <property type="molecule type" value="Genomic_DNA"/>
</dbReference>
<comment type="caution">
    <text evidence="1">The sequence shown here is derived from an EMBL/GenBank/DDBJ whole genome shotgun (WGS) entry which is preliminary data.</text>
</comment>
<reference evidence="1 2" key="1">
    <citation type="submission" date="2018-06" db="EMBL/GenBank/DDBJ databases">
        <title>Freshwater and sediment microbial communities from various areas in North America, analyzing microbe dynamics in response to fracking.</title>
        <authorList>
            <person name="Lamendella R."/>
        </authorList>
    </citation>
    <scope>NUCLEOTIDE SEQUENCE [LARGE SCALE GENOMIC DNA]</scope>
    <source>
        <strain evidence="1 2">114J</strain>
    </source>
</reference>
<gene>
    <name evidence="1" type="ORF">DET50_107142</name>
</gene>
<organism evidence="1 2">
    <name type="scientific">Marinobacter pelagius</name>
    <dbReference type="NCBI Taxonomy" id="379482"/>
    <lineage>
        <taxon>Bacteria</taxon>
        <taxon>Pseudomonadati</taxon>
        <taxon>Pseudomonadota</taxon>
        <taxon>Gammaproteobacteria</taxon>
        <taxon>Pseudomonadales</taxon>
        <taxon>Marinobacteraceae</taxon>
        <taxon>Marinobacter</taxon>
    </lineage>
</organism>
<dbReference type="AlphaFoldDB" id="A0A366GV56"/>
<proteinExistence type="predicted"/>
<evidence type="ECO:0000313" key="2">
    <source>
        <dbReference type="Proteomes" id="UP000252995"/>
    </source>
</evidence>
<accession>A0A366GV56</accession>
<evidence type="ECO:0000313" key="1">
    <source>
        <dbReference type="EMBL" id="RBP30727.1"/>
    </source>
</evidence>
<dbReference type="RefSeq" id="WP_113862484.1">
    <property type="nucleotide sequence ID" value="NZ_QNRO01000007.1"/>
</dbReference>
<name>A0A366GV56_9GAMM</name>
<sequence>MTGVKDEKYVGTNLGSCMSADVCSTGGKNEVVESTSHIVPDICADSAEKLKAHSEGLENSLKNMDENSPEFHEVLRELEKIKTILSDGGWA</sequence>